<accession>A0A2K4MK97</accession>
<evidence type="ECO:0000313" key="3">
    <source>
        <dbReference type="Proteomes" id="UP000236416"/>
    </source>
</evidence>
<dbReference type="AlphaFoldDB" id="A0A2K4MK97"/>
<evidence type="ECO:0000313" key="2">
    <source>
        <dbReference type="EMBL" id="POA97175.1"/>
    </source>
</evidence>
<keyword evidence="1" id="KW-1133">Transmembrane helix</keyword>
<gene>
    <name evidence="2" type="ORF">C2134_18435</name>
</gene>
<dbReference type="RefSeq" id="WP_103321553.1">
    <property type="nucleotide sequence ID" value="NZ_PPTF01000078.1"/>
</dbReference>
<proteinExistence type="predicted"/>
<dbReference type="EMBL" id="PPTF01000078">
    <property type="protein sequence ID" value="POA97175.1"/>
    <property type="molecule type" value="Genomic_DNA"/>
</dbReference>
<comment type="caution">
    <text evidence="2">The sequence shown here is derived from an EMBL/GenBank/DDBJ whole genome shotgun (WGS) entry which is preliminary data.</text>
</comment>
<keyword evidence="3" id="KW-1185">Reference proteome</keyword>
<keyword evidence="1" id="KW-0812">Transmembrane</keyword>
<reference evidence="2 3" key="1">
    <citation type="submission" date="2018-01" db="EMBL/GenBank/DDBJ databases">
        <title>Genomic Sequence of Chromobacterium MWU13-2610 from wild cranberry bogs within the Cape Cod National Seashore.</title>
        <authorList>
            <person name="O'Hara-Hanley K."/>
            <person name="Soby S."/>
            <person name="Harrison A."/>
        </authorList>
    </citation>
    <scope>NUCLEOTIDE SEQUENCE [LARGE SCALE GENOMIC DNA]</scope>
    <source>
        <strain evidence="2 3">MWU13-2610</strain>
    </source>
</reference>
<feature type="transmembrane region" description="Helical" evidence="1">
    <location>
        <begin position="37"/>
        <end position="57"/>
    </location>
</feature>
<name>A0A2K4MK97_9NEIS</name>
<evidence type="ECO:0000256" key="1">
    <source>
        <dbReference type="SAM" id="Phobius"/>
    </source>
</evidence>
<organism evidence="2 3">
    <name type="scientific">Chromobacterium sinusclupearum</name>
    <dbReference type="NCBI Taxonomy" id="2077146"/>
    <lineage>
        <taxon>Bacteria</taxon>
        <taxon>Pseudomonadati</taxon>
        <taxon>Pseudomonadota</taxon>
        <taxon>Betaproteobacteria</taxon>
        <taxon>Neisseriales</taxon>
        <taxon>Chromobacteriaceae</taxon>
        <taxon>Chromobacterium</taxon>
    </lineage>
</organism>
<dbReference type="Proteomes" id="UP000236416">
    <property type="component" value="Unassembled WGS sequence"/>
</dbReference>
<keyword evidence="1" id="KW-0472">Membrane</keyword>
<sequence length="59" mass="6557">MHQPQAPRLAKLRYVRFANGTACYSTAGREFSGLGEWLEYLGCCALVLLLIVLQFVLPA</sequence>
<protein>
    <submittedName>
        <fullName evidence="2">Uncharacterized protein</fullName>
    </submittedName>
</protein>